<dbReference type="SUPFAM" id="SSF53335">
    <property type="entry name" value="S-adenosyl-L-methionine-dependent methyltransferases"/>
    <property type="match status" value="1"/>
</dbReference>
<dbReference type="Pfam" id="PF02086">
    <property type="entry name" value="MethyltransfD12"/>
    <property type="match status" value="1"/>
</dbReference>
<dbReference type="RefSeq" id="WP_020197127.1">
    <property type="nucleotide sequence ID" value="NZ_BAOH01000104.1"/>
</dbReference>
<sequence length="292" mass="33628">MPVTPSPLRYPGGKTAITPMVERIIKDNGLRGAHYSEPYAGGAGLALSLLLKGVVSDIHINDYDRSVWAFWYAILNHTDEFIELIKTTDITIEEWHRQKEVQADKKYQDPLILGFSSFFLNRTNRSGIIEKAGVIGGLEQNSKYSLDCRFNKLGLLEKIRTIALHKDRINLYNKDALDFITEVDEIEEKVFFCIDPPYFVKGQSLYTNFYEPSDHVELCDAIKQIKSKWMLTYDYSPYIRQLYRDFRQYSFSLNYSAANKRKGTELMVASKGLRLSSTLDLTKSNYKSKEPV</sequence>
<dbReference type="GO" id="GO:0032259">
    <property type="term" value="P:methylation"/>
    <property type="evidence" value="ECO:0007669"/>
    <property type="project" value="UniProtKB-KW"/>
</dbReference>
<dbReference type="GO" id="GO:0009307">
    <property type="term" value="P:DNA restriction-modification system"/>
    <property type="evidence" value="ECO:0007669"/>
    <property type="project" value="InterPro"/>
</dbReference>
<name>A0A0C1VQ54_9VIBR</name>
<dbReference type="PATRIC" id="fig|1229493.5.peg.2449"/>
<evidence type="ECO:0000313" key="5">
    <source>
        <dbReference type="Proteomes" id="UP000031586"/>
    </source>
</evidence>
<gene>
    <name evidence="4" type="ORF">H735_16500</name>
</gene>
<keyword evidence="1 4" id="KW-0489">Methyltransferase</keyword>
<dbReference type="InterPro" id="IPR012327">
    <property type="entry name" value="MeTrfase_D12"/>
</dbReference>
<keyword evidence="2 4" id="KW-0808">Transferase</keyword>
<organism evidence="4 5">
    <name type="scientific">Vibrio owensii CAIM 1854 = LMG 25443</name>
    <dbReference type="NCBI Taxonomy" id="1229493"/>
    <lineage>
        <taxon>Bacteria</taxon>
        <taxon>Pseudomonadati</taxon>
        <taxon>Pseudomonadota</taxon>
        <taxon>Gammaproteobacteria</taxon>
        <taxon>Vibrionales</taxon>
        <taxon>Vibrionaceae</taxon>
        <taxon>Vibrio</taxon>
    </lineage>
</organism>
<evidence type="ECO:0000313" key="4">
    <source>
        <dbReference type="EMBL" id="KIF52008.1"/>
    </source>
</evidence>
<protein>
    <submittedName>
        <fullName evidence="4">DNA methyltransferase</fullName>
    </submittedName>
</protein>
<dbReference type="GO" id="GO:0009007">
    <property type="term" value="F:site-specific DNA-methyltransferase (adenine-specific) activity"/>
    <property type="evidence" value="ECO:0007669"/>
    <property type="project" value="UniProtKB-EC"/>
</dbReference>
<accession>A0A0C1VQ54</accession>
<dbReference type="GO" id="GO:0006298">
    <property type="term" value="P:mismatch repair"/>
    <property type="evidence" value="ECO:0007669"/>
    <property type="project" value="TreeGrafter"/>
</dbReference>
<dbReference type="PIRSF" id="PIRSF000398">
    <property type="entry name" value="M_m6A_EcoRV"/>
    <property type="match status" value="1"/>
</dbReference>
<reference evidence="4 5" key="1">
    <citation type="submission" date="2014-07" db="EMBL/GenBank/DDBJ databases">
        <title>Unique and conserved regions in Vibrio harveyi and related species in comparison with the shrimp pathogen Vibrio harveyi CAIM 1792.</title>
        <authorList>
            <person name="Espinoza-Valles I."/>
            <person name="Vora G."/>
            <person name="Leekitcharoenphon P."/>
            <person name="Ussery D."/>
            <person name="Hoj L."/>
            <person name="Gomez-Gil B."/>
        </authorList>
    </citation>
    <scope>NUCLEOTIDE SEQUENCE [LARGE SCALE GENOMIC DNA]</scope>
    <source>
        <strain evidence="5">CAIM 1854 / LMG 25443</strain>
    </source>
</reference>
<comment type="caution">
    <text evidence="4">The sequence shown here is derived from an EMBL/GenBank/DDBJ whole genome shotgun (WGS) entry which is preliminary data.</text>
</comment>
<dbReference type="GO" id="GO:0043565">
    <property type="term" value="F:sequence-specific DNA binding"/>
    <property type="evidence" value="ECO:0007669"/>
    <property type="project" value="TreeGrafter"/>
</dbReference>
<dbReference type="Proteomes" id="UP000031586">
    <property type="component" value="Unassembled WGS sequence"/>
</dbReference>
<dbReference type="PANTHER" id="PTHR30481:SF2">
    <property type="entry name" value="SITE-SPECIFIC DNA-METHYLTRANSFERASE (ADENINE-SPECIFIC)"/>
    <property type="match status" value="1"/>
</dbReference>
<evidence type="ECO:0000256" key="2">
    <source>
        <dbReference type="ARBA" id="ARBA00022679"/>
    </source>
</evidence>
<dbReference type="GO" id="GO:1904047">
    <property type="term" value="F:S-adenosyl-L-methionine binding"/>
    <property type="evidence" value="ECO:0007669"/>
    <property type="project" value="TreeGrafter"/>
</dbReference>
<proteinExistence type="predicted"/>
<evidence type="ECO:0000256" key="1">
    <source>
        <dbReference type="ARBA" id="ARBA00022603"/>
    </source>
</evidence>
<dbReference type="AlphaFoldDB" id="A0A0C1VQ54"/>
<dbReference type="Gene3D" id="3.40.50.150">
    <property type="entry name" value="Vaccinia Virus protein VP39"/>
    <property type="match status" value="2"/>
</dbReference>
<keyword evidence="3" id="KW-0949">S-adenosyl-L-methionine</keyword>
<dbReference type="PANTHER" id="PTHR30481">
    <property type="entry name" value="DNA ADENINE METHYLASE"/>
    <property type="match status" value="1"/>
</dbReference>
<dbReference type="EMBL" id="JPRD01000026">
    <property type="protein sequence ID" value="KIF52008.1"/>
    <property type="molecule type" value="Genomic_DNA"/>
</dbReference>
<dbReference type="InterPro" id="IPR029063">
    <property type="entry name" value="SAM-dependent_MTases_sf"/>
</dbReference>
<evidence type="ECO:0000256" key="3">
    <source>
        <dbReference type="ARBA" id="ARBA00022691"/>
    </source>
</evidence>
<dbReference type="InterPro" id="IPR012263">
    <property type="entry name" value="M_m6A_EcoRV"/>
</dbReference>